<dbReference type="InterPro" id="IPR003593">
    <property type="entry name" value="AAA+_ATPase"/>
</dbReference>
<keyword evidence="4 7" id="KW-0067">ATP-binding</keyword>
<dbReference type="InterPro" id="IPR003439">
    <property type="entry name" value="ABC_transporter-like_ATP-bd"/>
</dbReference>
<dbReference type="InterPro" id="IPR027417">
    <property type="entry name" value="P-loop_NTPase"/>
</dbReference>
<comment type="similarity">
    <text evidence="1">Belongs to the ABC transporter superfamily.</text>
</comment>
<evidence type="ECO:0000256" key="3">
    <source>
        <dbReference type="ARBA" id="ARBA00022741"/>
    </source>
</evidence>
<dbReference type="GO" id="GO:0016887">
    <property type="term" value="F:ATP hydrolysis activity"/>
    <property type="evidence" value="ECO:0007669"/>
    <property type="project" value="InterPro"/>
</dbReference>
<reference evidence="7" key="1">
    <citation type="submission" date="2020-12" db="EMBL/GenBank/DDBJ databases">
        <title>Bacterial taxonomy.</title>
        <authorList>
            <person name="Pan X."/>
        </authorList>
    </citation>
    <scope>NUCLEOTIDE SEQUENCE</scope>
    <source>
        <strain evidence="7">B2012</strain>
    </source>
</reference>
<protein>
    <submittedName>
        <fullName evidence="7">ABC transporter ATP-binding protein</fullName>
    </submittedName>
</protein>
<dbReference type="AlphaFoldDB" id="A0A934MD92"/>
<dbReference type="PANTHER" id="PTHR43820">
    <property type="entry name" value="HIGH-AFFINITY BRANCHED-CHAIN AMINO ACID TRANSPORT ATP-BINDING PROTEIN LIVF"/>
    <property type="match status" value="1"/>
</dbReference>
<dbReference type="InterPro" id="IPR017871">
    <property type="entry name" value="ABC_transporter-like_CS"/>
</dbReference>
<dbReference type="InterPro" id="IPR052156">
    <property type="entry name" value="BCAA_Transport_ATP-bd_LivF"/>
</dbReference>
<dbReference type="RefSeq" id="WP_198881979.1">
    <property type="nucleotide sequence ID" value="NZ_JAEKJA010000007.1"/>
</dbReference>
<dbReference type="PROSITE" id="PS50893">
    <property type="entry name" value="ABC_TRANSPORTER_2"/>
    <property type="match status" value="1"/>
</dbReference>
<evidence type="ECO:0000256" key="1">
    <source>
        <dbReference type="ARBA" id="ARBA00005417"/>
    </source>
</evidence>
<keyword evidence="3" id="KW-0547">Nucleotide-binding</keyword>
<feature type="domain" description="ABC transporter" evidence="6">
    <location>
        <begin position="3"/>
        <end position="236"/>
    </location>
</feature>
<dbReference type="CDD" id="cd03224">
    <property type="entry name" value="ABC_TM1139_LivF_branched"/>
    <property type="match status" value="1"/>
</dbReference>
<dbReference type="SUPFAM" id="SSF52540">
    <property type="entry name" value="P-loop containing nucleoside triphosphate hydrolases"/>
    <property type="match status" value="1"/>
</dbReference>
<gene>
    <name evidence="7" type="ORF">JCR33_10390</name>
</gene>
<dbReference type="GO" id="GO:0015658">
    <property type="term" value="F:branched-chain amino acid transmembrane transporter activity"/>
    <property type="evidence" value="ECO:0007669"/>
    <property type="project" value="TreeGrafter"/>
</dbReference>
<dbReference type="GO" id="GO:0015807">
    <property type="term" value="P:L-amino acid transport"/>
    <property type="evidence" value="ECO:0007669"/>
    <property type="project" value="TreeGrafter"/>
</dbReference>
<proteinExistence type="inferred from homology"/>
<evidence type="ECO:0000313" key="7">
    <source>
        <dbReference type="EMBL" id="MBJ3776097.1"/>
    </source>
</evidence>
<evidence type="ECO:0000259" key="6">
    <source>
        <dbReference type="PROSITE" id="PS50893"/>
    </source>
</evidence>
<keyword evidence="8" id="KW-1185">Reference proteome</keyword>
<keyword evidence="2" id="KW-0813">Transport</keyword>
<comment type="caution">
    <text evidence="7">The sequence shown here is derived from an EMBL/GenBank/DDBJ whole genome shotgun (WGS) entry which is preliminary data.</text>
</comment>
<dbReference type="Proteomes" id="UP000609531">
    <property type="component" value="Unassembled WGS sequence"/>
</dbReference>
<evidence type="ECO:0000313" key="8">
    <source>
        <dbReference type="Proteomes" id="UP000609531"/>
    </source>
</evidence>
<evidence type="ECO:0000256" key="2">
    <source>
        <dbReference type="ARBA" id="ARBA00022448"/>
    </source>
</evidence>
<name>A0A934MD92_9HYPH</name>
<dbReference type="Pfam" id="PF00005">
    <property type="entry name" value="ABC_tran"/>
    <property type="match status" value="1"/>
</dbReference>
<keyword evidence="5" id="KW-0029">Amino-acid transport</keyword>
<accession>A0A934MD92</accession>
<evidence type="ECO:0000256" key="5">
    <source>
        <dbReference type="ARBA" id="ARBA00022970"/>
    </source>
</evidence>
<organism evidence="7 8">
    <name type="scientific">Acuticoccus mangrovi</name>
    <dbReference type="NCBI Taxonomy" id="2796142"/>
    <lineage>
        <taxon>Bacteria</taxon>
        <taxon>Pseudomonadati</taxon>
        <taxon>Pseudomonadota</taxon>
        <taxon>Alphaproteobacteria</taxon>
        <taxon>Hyphomicrobiales</taxon>
        <taxon>Amorphaceae</taxon>
        <taxon>Acuticoccus</taxon>
    </lineage>
</organism>
<dbReference type="Gene3D" id="3.40.50.300">
    <property type="entry name" value="P-loop containing nucleotide triphosphate hydrolases"/>
    <property type="match status" value="1"/>
</dbReference>
<dbReference type="GO" id="GO:0005524">
    <property type="term" value="F:ATP binding"/>
    <property type="evidence" value="ECO:0007669"/>
    <property type="project" value="UniProtKB-KW"/>
</dbReference>
<dbReference type="PROSITE" id="PS00211">
    <property type="entry name" value="ABC_TRANSPORTER_1"/>
    <property type="match status" value="1"/>
</dbReference>
<dbReference type="PANTHER" id="PTHR43820:SF4">
    <property type="entry name" value="HIGH-AFFINITY BRANCHED-CHAIN AMINO ACID TRANSPORT ATP-BINDING PROTEIN LIVF"/>
    <property type="match status" value="1"/>
</dbReference>
<dbReference type="SMART" id="SM00382">
    <property type="entry name" value="AAA"/>
    <property type="match status" value="1"/>
</dbReference>
<sequence>MLLEIDNLSIHYGGIRAVENVTLSVAAGEVVAILGANGAGKSSLLTAIMGVCPGRVSGAIRFDGASIAGARPDRIVRAGLAMSPEGRQLFSGLTVEENLQMGAFLRRDAAAVKRDREAVLTLFPRLAERIGQIAGTLSGGEQQMVAVGRAMMSAPRLMLLDEPTLGLAPLIIDEIMGLVGEIRARGITVILVEQNAKKALARADHAHVLEKGRIVMSGSAEELAKNEEIVSAYLGTS</sequence>
<evidence type="ECO:0000256" key="4">
    <source>
        <dbReference type="ARBA" id="ARBA00022840"/>
    </source>
</evidence>
<dbReference type="EMBL" id="JAEKJA010000007">
    <property type="protein sequence ID" value="MBJ3776097.1"/>
    <property type="molecule type" value="Genomic_DNA"/>
</dbReference>